<reference evidence="4 5" key="1">
    <citation type="submission" date="2023-09" db="EMBL/GenBank/DDBJ databases">
        <authorList>
            <person name="Rey-Velasco X."/>
        </authorList>
    </citation>
    <scope>NUCLEOTIDE SEQUENCE [LARGE SCALE GENOMIC DNA]</scope>
    <source>
        <strain evidence="4 5">F260</strain>
    </source>
</reference>
<dbReference type="Pfam" id="PF25221">
    <property type="entry name" value="5TMH_Lnb"/>
    <property type="match status" value="1"/>
</dbReference>
<feature type="transmembrane region" description="Helical" evidence="1">
    <location>
        <begin position="340"/>
        <end position="356"/>
    </location>
</feature>
<evidence type="ECO:0000259" key="3">
    <source>
        <dbReference type="Pfam" id="PF25221"/>
    </source>
</evidence>
<dbReference type="InterPro" id="IPR025178">
    <property type="entry name" value="Lnb_N"/>
</dbReference>
<keyword evidence="1" id="KW-1133">Transmembrane helix</keyword>
<feature type="transmembrane region" description="Helical" evidence="1">
    <location>
        <begin position="314"/>
        <end position="334"/>
    </location>
</feature>
<sequence>MKTVFIFIIFITQWCYAVDQPEISILTCSPGDEVYSVFGHSAIRIIDKEKSTDVVYNFGIFDFDAPNFTFKFIGGKLRYSLGIQKTKDFIKQCSDENRLVSEQKLSLTEKDKGKLIAKLNFLYRPENRQYLYSFLEKNCSTEISDLLQGLDVSFSDQDLAESNRKLINAHLEKNLWLRFGVNLLLGKTLDRNSNKYQRMFLPIYLEEGINNASLNGIPLVNSEIVLNEVEKKTKSDFQNRFSPLVVFSLLLLIFLFWFPKSIQLLISFLIGATGLILSLMWLFSEHPEVKFNLNVIWCNPLYLMYILQIIRIKSSAVLAFVLFMSIVGVIFMWILNLQSFDIAIIPILFILGIINFKQIKRTGYNKLTETKRSLELKL</sequence>
<name>A0ABU3CKZ3_9FLAO</name>
<dbReference type="InterPro" id="IPR057436">
    <property type="entry name" value="5TMH_Lnb"/>
</dbReference>
<evidence type="ECO:0000313" key="5">
    <source>
        <dbReference type="Proteomes" id="UP001245285"/>
    </source>
</evidence>
<feature type="transmembrane region" description="Helical" evidence="1">
    <location>
        <begin position="289"/>
        <end position="307"/>
    </location>
</feature>
<keyword evidence="1" id="KW-0812">Transmembrane</keyword>
<protein>
    <submittedName>
        <fullName evidence="4">DUF4105 domain-containing protein</fullName>
    </submittedName>
</protein>
<gene>
    <name evidence="4" type="ORF">RM545_09960</name>
</gene>
<organism evidence="4 5">
    <name type="scientific">Autumnicola lenta</name>
    <dbReference type="NCBI Taxonomy" id="3075593"/>
    <lineage>
        <taxon>Bacteria</taxon>
        <taxon>Pseudomonadati</taxon>
        <taxon>Bacteroidota</taxon>
        <taxon>Flavobacteriia</taxon>
        <taxon>Flavobacteriales</taxon>
        <taxon>Flavobacteriaceae</taxon>
        <taxon>Autumnicola</taxon>
    </lineage>
</organism>
<dbReference type="Proteomes" id="UP001245285">
    <property type="component" value="Unassembled WGS sequence"/>
</dbReference>
<dbReference type="Pfam" id="PF13387">
    <property type="entry name" value="Lnb_N"/>
    <property type="match status" value="1"/>
</dbReference>
<proteinExistence type="predicted"/>
<feature type="domain" description="Lnb N-terminal periplasmic" evidence="2">
    <location>
        <begin position="16"/>
        <end position="153"/>
    </location>
</feature>
<comment type="caution">
    <text evidence="4">The sequence shown here is derived from an EMBL/GenBank/DDBJ whole genome shotgun (WGS) entry which is preliminary data.</text>
</comment>
<dbReference type="EMBL" id="JAVRHO010000012">
    <property type="protein sequence ID" value="MDT0647016.1"/>
    <property type="molecule type" value="Genomic_DNA"/>
</dbReference>
<feature type="transmembrane region" description="Helical" evidence="1">
    <location>
        <begin position="265"/>
        <end position="283"/>
    </location>
</feature>
<evidence type="ECO:0000259" key="2">
    <source>
        <dbReference type="Pfam" id="PF13387"/>
    </source>
</evidence>
<dbReference type="RefSeq" id="WP_311495175.1">
    <property type="nucleotide sequence ID" value="NZ_JAVRHO010000012.1"/>
</dbReference>
<feature type="transmembrane region" description="Helical" evidence="1">
    <location>
        <begin position="241"/>
        <end position="258"/>
    </location>
</feature>
<evidence type="ECO:0000313" key="4">
    <source>
        <dbReference type="EMBL" id="MDT0647016.1"/>
    </source>
</evidence>
<keyword evidence="1" id="KW-0472">Membrane</keyword>
<accession>A0ABU3CKZ3</accession>
<keyword evidence="5" id="KW-1185">Reference proteome</keyword>
<evidence type="ECO:0000256" key="1">
    <source>
        <dbReference type="SAM" id="Phobius"/>
    </source>
</evidence>
<feature type="domain" description="Lnb-like transmembrane" evidence="3">
    <location>
        <begin position="241"/>
        <end position="355"/>
    </location>
</feature>